<dbReference type="Proteomes" id="UP000294616">
    <property type="component" value="Unassembled WGS sequence"/>
</dbReference>
<dbReference type="RefSeq" id="WP_132223962.1">
    <property type="nucleotide sequence ID" value="NZ_SMGO01000002.1"/>
</dbReference>
<dbReference type="UniPathway" id="UPA00557">
    <property type="reaction ID" value="UER00614"/>
</dbReference>
<dbReference type="Pfam" id="PF01148">
    <property type="entry name" value="CTP_transf_1"/>
    <property type="match status" value="1"/>
</dbReference>
<dbReference type="AlphaFoldDB" id="A0A4R1LV11"/>
<comment type="pathway">
    <text evidence="3 18">Phospholipid metabolism; CDP-diacylglycerol biosynthesis; CDP-diacylglycerol from sn-glycerol 3-phosphate: step 3/3.</text>
</comment>
<evidence type="ECO:0000256" key="12">
    <source>
        <dbReference type="ARBA" id="ARBA00022695"/>
    </source>
</evidence>
<evidence type="ECO:0000256" key="18">
    <source>
        <dbReference type="RuleBase" id="RU003938"/>
    </source>
</evidence>
<feature type="transmembrane region" description="Helical" evidence="19">
    <location>
        <begin position="213"/>
        <end position="232"/>
    </location>
</feature>
<dbReference type="GO" id="GO:0005886">
    <property type="term" value="C:plasma membrane"/>
    <property type="evidence" value="ECO:0007669"/>
    <property type="project" value="UniProtKB-SubCell"/>
</dbReference>
<dbReference type="GO" id="GO:0004605">
    <property type="term" value="F:phosphatidate cytidylyltransferase activity"/>
    <property type="evidence" value="ECO:0007669"/>
    <property type="project" value="UniProtKB-EC"/>
</dbReference>
<comment type="caution">
    <text evidence="20">The sequence shown here is derived from an EMBL/GenBank/DDBJ whole genome shotgun (WGS) entry which is preliminary data.</text>
</comment>
<keyword evidence="13 19" id="KW-1133">Transmembrane helix</keyword>
<organism evidence="20 21">
    <name type="scientific">Albibacterium bauzanense</name>
    <dbReference type="NCBI Taxonomy" id="653929"/>
    <lineage>
        <taxon>Bacteria</taxon>
        <taxon>Pseudomonadati</taxon>
        <taxon>Bacteroidota</taxon>
        <taxon>Sphingobacteriia</taxon>
        <taxon>Sphingobacteriales</taxon>
        <taxon>Sphingobacteriaceae</taxon>
        <taxon>Albibacterium</taxon>
    </lineage>
</organism>
<feature type="transmembrane region" description="Helical" evidence="19">
    <location>
        <begin position="6"/>
        <end position="33"/>
    </location>
</feature>
<keyword evidence="10 18" id="KW-0808">Transferase</keyword>
<evidence type="ECO:0000256" key="4">
    <source>
        <dbReference type="ARBA" id="ARBA00005189"/>
    </source>
</evidence>
<evidence type="ECO:0000256" key="15">
    <source>
        <dbReference type="ARBA" id="ARBA00023136"/>
    </source>
</evidence>
<evidence type="ECO:0000256" key="6">
    <source>
        <dbReference type="ARBA" id="ARBA00012487"/>
    </source>
</evidence>
<evidence type="ECO:0000256" key="10">
    <source>
        <dbReference type="ARBA" id="ARBA00022679"/>
    </source>
</evidence>
<evidence type="ECO:0000313" key="21">
    <source>
        <dbReference type="Proteomes" id="UP000294616"/>
    </source>
</evidence>
<protein>
    <recommendedName>
        <fullName evidence="7 18">Phosphatidate cytidylyltransferase</fullName>
        <ecNumber evidence="6 18">2.7.7.41</ecNumber>
    </recommendedName>
</protein>
<feature type="transmembrane region" description="Helical" evidence="19">
    <location>
        <begin position="147"/>
        <end position="167"/>
    </location>
</feature>
<keyword evidence="16" id="KW-0594">Phospholipid biosynthesis</keyword>
<keyword evidence="8" id="KW-1003">Cell membrane</keyword>
<keyword evidence="11 18" id="KW-0812">Transmembrane</keyword>
<keyword evidence="9" id="KW-0444">Lipid biosynthesis</keyword>
<evidence type="ECO:0000256" key="16">
    <source>
        <dbReference type="ARBA" id="ARBA00023209"/>
    </source>
</evidence>
<evidence type="ECO:0000256" key="9">
    <source>
        <dbReference type="ARBA" id="ARBA00022516"/>
    </source>
</evidence>
<evidence type="ECO:0000256" key="13">
    <source>
        <dbReference type="ARBA" id="ARBA00022989"/>
    </source>
</evidence>
<keyword evidence="21" id="KW-1185">Reference proteome</keyword>
<evidence type="ECO:0000256" key="3">
    <source>
        <dbReference type="ARBA" id="ARBA00005119"/>
    </source>
</evidence>
<feature type="transmembrane region" description="Helical" evidence="19">
    <location>
        <begin position="91"/>
        <end position="108"/>
    </location>
</feature>
<feature type="transmembrane region" description="Helical" evidence="19">
    <location>
        <begin position="120"/>
        <end position="141"/>
    </location>
</feature>
<reference evidence="20 21" key="1">
    <citation type="submission" date="2019-03" db="EMBL/GenBank/DDBJ databases">
        <title>Genomic Encyclopedia of Archaeal and Bacterial Type Strains, Phase II (KMG-II): from individual species to whole genera.</title>
        <authorList>
            <person name="Goeker M."/>
        </authorList>
    </citation>
    <scope>NUCLEOTIDE SEQUENCE [LARGE SCALE GENOMIC DNA]</scope>
    <source>
        <strain evidence="20 21">DSM 22554</strain>
    </source>
</reference>
<dbReference type="PANTHER" id="PTHR46382">
    <property type="entry name" value="PHOSPHATIDATE CYTIDYLYLTRANSFERASE"/>
    <property type="match status" value="1"/>
</dbReference>
<gene>
    <name evidence="20" type="ORF">C8N28_1788</name>
</gene>
<evidence type="ECO:0000313" key="20">
    <source>
        <dbReference type="EMBL" id="TCK83198.1"/>
    </source>
</evidence>
<evidence type="ECO:0000256" key="2">
    <source>
        <dbReference type="ARBA" id="ARBA00004651"/>
    </source>
</evidence>
<evidence type="ECO:0000256" key="17">
    <source>
        <dbReference type="ARBA" id="ARBA00023264"/>
    </source>
</evidence>
<dbReference type="PANTHER" id="PTHR46382:SF1">
    <property type="entry name" value="PHOSPHATIDATE CYTIDYLYLTRANSFERASE"/>
    <property type="match status" value="1"/>
</dbReference>
<comment type="similarity">
    <text evidence="5 18">Belongs to the CDS family.</text>
</comment>
<dbReference type="EMBL" id="SMGO01000002">
    <property type="protein sequence ID" value="TCK83198.1"/>
    <property type="molecule type" value="Genomic_DNA"/>
</dbReference>
<sequence length="282" mass="31334">MKTRAITGVLFVIVMVASTLLGPWVFAVFFFLVSLFGLDEFYRIINTAGGNSLKGDKTGSVQANRWAGLALSAVLFITLVLIHLRGASFSILLYSIPFITLIFWLELFRKQENPFSNIAFTFLGIIFAVLPFLFFFQLGFIEGAYNFQYPLGFLIMLWASDTGAYLAGNAFGKTKLFERHSPKKTWEGALGGLIISGIASFILSRFYIGIAPWQWLVSSMIIVVFGTYGDLVESMLKRSYNIKDSGNILPGHGGLLDRFDGLLLAAPLVYLFLELTKGLLEL</sequence>
<comment type="pathway">
    <text evidence="4">Lipid metabolism.</text>
</comment>
<feature type="transmembrane region" description="Helical" evidence="19">
    <location>
        <begin position="188"/>
        <end position="207"/>
    </location>
</feature>
<evidence type="ECO:0000256" key="5">
    <source>
        <dbReference type="ARBA" id="ARBA00010185"/>
    </source>
</evidence>
<keyword evidence="17" id="KW-1208">Phospholipid metabolism</keyword>
<evidence type="ECO:0000256" key="1">
    <source>
        <dbReference type="ARBA" id="ARBA00001698"/>
    </source>
</evidence>
<evidence type="ECO:0000256" key="19">
    <source>
        <dbReference type="SAM" id="Phobius"/>
    </source>
</evidence>
<dbReference type="GO" id="GO:0016024">
    <property type="term" value="P:CDP-diacylglycerol biosynthetic process"/>
    <property type="evidence" value="ECO:0007669"/>
    <property type="project" value="UniProtKB-UniPathway"/>
</dbReference>
<evidence type="ECO:0000256" key="8">
    <source>
        <dbReference type="ARBA" id="ARBA00022475"/>
    </source>
</evidence>
<name>A0A4R1LV11_9SPHI</name>
<keyword evidence="14" id="KW-0443">Lipid metabolism</keyword>
<dbReference type="InterPro" id="IPR000374">
    <property type="entry name" value="PC_trans"/>
</dbReference>
<evidence type="ECO:0000256" key="11">
    <source>
        <dbReference type="ARBA" id="ARBA00022692"/>
    </source>
</evidence>
<evidence type="ECO:0000256" key="7">
    <source>
        <dbReference type="ARBA" id="ARBA00019373"/>
    </source>
</evidence>
<keyword evidence="12 18" id="KW-0548">Nucleotidyltransferase</keyword>
<evidence type="ECO:0000256" key="14">
    <source>
        <dbReference type="ARBA" id="ARBA00023098"/>
    </source>
</evidence>
<dbReference type="PROSITE" id="PS01315">
    <property type="entry name" value="CDS"/>
    <property type="match status" value="1"/>
</dbReference>
<keyword evidence="15 19" id="KW-0472">Membrane</keyword>
<comment type="subcellular location">
    <subcellularLocation>
        <location evidence="2">Cell membrane</location>
        <topology evidence="2">Multi-pass membrane protein</topology>
    </subcellularLocation>
</comment>
<dbReference type="OrthoDB" id="9799199at2"/>
<accession>A0A4R1LV11</accession>
<feature type="transmembrane region" description="Helical" evidence="19">
    <location>
        <begin position="66"/>
        <end position="85"/>
    </location>
</feature>
<proteinExistence type="inferred from homology"/>
<dbReference type="EC" id="2.7.7.41" evidence="6 18"/>
<comment type="catalytic activity">
    <reaction evidence="1 18">
        <text>a 1,2-diacyl-sn-glycero-3-phosphate + CTP + H(+) = a CDP-1,2-diacyl-sn-glycerol + diphosphate</text>
        <dbReference type="Rhea" id="RHEA:16229"/>
        <dbReference type="ChEBI" id="CHEBI:15378"/>
        <dbReference type="ChEBI" id="CHEBI:33019"/>
        <dbReference type="ChEBI" id="CHEBI:37563"/>
        <dbReference type="ChEBI" id="CHEBI:58332"/>
        <dbReference type="ChEBI" id="CHEBI:58608"/>
        <dbReference type="EC" id="2.7.7.41"/>
    </reaction>
</comment>